<comment type="similarity">
    <text evidence="2">Belongs to the eukaryotic RPB7/RPC8 RNA polymerase subunit family.</text>
</comment>
<dbReference type="InterPro" id="IPR045113">
    <property type="entry name" value="Rpb7-like"/>
</dbReference>
<dbReference type="Proteomes" id="UP000270296">
    <property type="component" value="Unassembled WGS sequence"/>
</dbReference>
<dbReference type="GO" id="GO:0045948">
    <property type="term" value="P:positive regulation of translational initiation"/>
    <property type="evidence" value="ECO:0007669"/>
    <property type="project" value="TreeGrafter"/>
</dbReference>
<organism evidence="12">
    <name type="scientific">Soboliphyme baturini</name>
    <dbReference type="NCBI Taxonomy" id="241478"/>
    <lineage>
        <taxon>Eukaryota</taxon>
        <taxon>Metazoa</taxon>
        <taxon>Ecdysozoa</taxon>
        <taxon>Nematoda</taxon>
        <taxon>Enoplea</taxon>
        <taxon>Dorylaimia</taxon>
        <taxon>Dioctophymatida</taxon>
        <taxon>Dioctophymatoidea</taxon>
        <taxon>Soboliphymatidae</taxon>
        <taxon>Soboliphyme</taxon>
    </lineage>
</organism>
<dbReference type="InterPro" id="IPR012340">
    <property type="entry name" value="NA-bd_OB-fold"/>
</dbReference>
<dbReference type="PANTHER" id="PTHR12709">
    <property type="entry name" value="DNA-DIRECTED RNA POLYMERASE II, III"/>
    <property type="match status" value="1"/>
</dbReference>
<dbReference type="OrthoDB" id="1162399at2759"/>
<evidence type="ECO:0000259" key="8">
    <source>
        <dbReference type="Pfam" id="PF00575"/>
    </source>
</evidence>
<feature type="domain" description="S1 motif" evidence="8">
    <location>
        <begin position="80"/>
        <end position="155"/>
    </location>
</feature>
<protein>
    <recommendedName>
        <fullName evidence="3">DNA-directed RNA polymerase II subunit RPB7</fullName>
    </recommendedName>
    <alternativeName>
        <fullName evidence="7">DNA-directed RNA polymerase II subunit rpb7</fullName>
    </alternativeName>
</protein>
<dbReference type="GO" id="GO:0003697">
    <property type="term" value="F:single-stranded DNA binding"/>
    <property type="evidence" value="ECO:0007669"/>
    <property type="project" value="TreeGrafter"/>
</dbReference>
<dbReference type="GO" id="GO:0006367">
    <property type="term" value="P:transcription initiation at RNA polymerase II promoter"/>
    <property type="evidence" value="ECO:0007669"/>
    <property type="project" value="TreeGrafter"/>
</dbReference>
<dbReference type="InterPro" id="IPR005576">
    <property type="entry name" value="Rpb7-like_N"/>
</dbReference>
<evidence type="ECO:0000256" key="6">
    <source>
        <dbReference type="ARBA" id="ARBA00023242"/>
    </source>
</evidence>
<dbReference type="InterPro" id="IPR036898">
    <property type="entry name" value="RNA_pol_Rpb7-like_N_sf"/>
</dbReference>
<reference evidence="12" key="1">
    <citation type="submission" date="2016-06" db="UniProtKB">
        <authorList>
            <consortium name="WormBaseParasite"/>
        </authorList>
    </citation>
    <scope>IDENTIFICATION</scope>
</reference>
<name>A0A183J9W5_9BILA</name>
<dbReference type="Gene3D" id="3.30.1490.120">
    <property type="entry name" value="RNA polymerase Rpb7-like, N-terminal domain"/>
    <property type="match status" value="1"/>
</dbReference>
<keyword evidence="11" id="KW-1185">Reference proteome</keyword>
<dbReference type="FunFam" id="3.30.1490.120:FF:000001">
    <property type="entry name" value="DNA-directed RNA polymerase II subunit RPB7"/>
    <property type="match status" value="1"/>
</dbReference>
<dbReference type="InterPro" id="IPR003029">
    <property type="entry name" value="S1_domain"/>
</dbReference>
<dbReference type="WBParaSite" id="SBAD_0001307301-mRNA-1">
    <property type="protein sequence ID" value="SBAD_0001307301-mRNA-1"/>
    <property type="gene ID" value="SBAD_0001307301"/>
</dbReference>
<dbReference type="SUPFAM" id="SSF88798">
    <property type="entry name" value="N-terminal, heterodimerisation domain of RBP7 (RpoE)"/>
    <property type="match status" value="1"/>
</dbReference>
<gene>
    <name evidence="10" type="ORF">SBAD_LOCUS12663</name>
</gene>
<evidence type="ECO:0000256" key="1">
    <source>
        <dbReference type="ARBA" id="ARBA00004123"/>
    </source>
</evidence>
<reference evidence="10 11" key="2">
    <citation type="submission" date="2018-11" db="EMBL/GenBank/DDBJ databases">
        <authorList>
            <consortium name="Pathogen Informatics"/>
        </authorList>
    </citation>
    <scope>NUCLEOTIDE SEQUENCE [LARGE SCALE GENOMIC DNA]</scope>
</reference>
<dbReference type="GO" id="GO:0060213">
    <property type="term" value="P:positive regulation of nuclear-transcribed mRNA poly(A) tail shortening"/>
    <property type="evidence" value="ECO:0007669"/>
    <property type="project" value="TreeGrafter"/>
</dbReference>
<evidence type="ECO:0000256" key="2">
    <source>
        <dbReference type="ARBA" id="ARBA00009307"/>
    </source>
</evidence>
<evidence type="ECO:0000256" key="7">
    <source>
        <dbReference type="ARBA" id="ARBA00073912"/>
    </source>
</evidence>
<dbReference type="Pfam" id="PF00575">
    <property type="entry name" value="S1"/>
    <property type="match status" value="1"/>
</dbReference>
<evidence type="ECO:0000256" key="3">
    <source>
        <dbReference type="ARBA" id="ARBA00015928"/>
    </source>
</evidence>
<sequence length="191" mass="21141">MYYHMFLTHDLLLHPRCFGSNVKEIVKKKLYADVEGKCINGVGIVICVTEIASIGDGVIQTGHPHARFHIKYKAVVFRPYENEVIDARVTGVVRSGIMCNIGPISLFISRTNLPPDYIFDPEALPPSFCDIKTEQVIQPGVILRARIVGTRVDMNDVFAVGSLLDEYLGVKPPRCPQPDAESEDADSAKAK</sequence>
<accession>A0A183J9W5</accession>
<dbReference type="GO" id="GO:0031369">
    <property type="term" value="F:translation initiation factor binding"/>
    <property type="evidence" value="ECO:0007669"/>
    <property type="project" value="TreeGrafter"/>
</dbReference>
<evidence type="ECO:0000313" key="10">
    <source>
        <dbReference type="EMBL" id="VDP50668.1"/>
    </source>
</evidence>
<dbReference type="EMBL" id="UZAM01018435">
    <property type="protein sequence ID" value="VDP50668.1"/>
    <property type="molecule type" value="Genomic_DNA"/>
</dbReference>
<dbReference type="PANTHER" id="PTHR12709:SF4">
    <property type="entry name" value="DNA-DIRECTED RNA POLYMERASE II SUBUNIT RPB7"/>
    <property type="match status" value="1"/>
</dbReference>
<keyword evidence="4" id="KW-0240">DNA-directed RNA polymerase</keyword>
<evidence type="ECO:0000313" key="12">
    <source>
        <dbReference type="WBParaSite" id="SBAD_0001307301-mRNA-1"/>
    </source>
</evidence>
<evidence type="ECO:0000256" key="5">
    <source>
        <dbReference type="ARBA" id="ARBA00023163"/>
    </source>
</evidence>
<dbReference type="GO" id="GO:0003727">
    <property type="term" value="F:single-stranded RNA binding"/>
    <property type="evidence" value="ECO:0007669"/>
    <property type="project" value="TreeGrafter"/>
</dbReference>
<dbReference type="AlphaFoldDB" id="A0A183J9W5"/>
<dbReference type="GO" id="GO:0000932">
    <property type="term" value="C:P-body"/>
    <property type="evidence" value="ECO:0007669"/>
    <property type="project" value="TreeGrafter"/>
</dbReference>
<dbReference type="CDD" id="cd04329">
    <property type="entry name" value="RNAP_II_Rpb7_N"/>
    <property type="match status" value="1"/>
</dbReference>
<proteinExistence type="inferred from homology"/>
<keyword evidence="6" id="KW-0539">Nucleus</keyword>
<evidence type="ECO:0000256" key="4">
    <source>
        <dbReference type="ARBA" id="ARBA00022478"/>
    </source>
</evidence>
<keyword evidence="5" id="KW-0804">Transcription</keyword>
<dbReference type="FunFam" id="2.40.50.140:FF:000043">
    <property type="entry name" value="DNA-directed RNA polymerase II subunit RPB7"/>
    <property type="match status" value="1"/>
</dbReference>
<dbReference type="Gene3D" id="2.40.50.140">
    <property type="entry name" value="Nucleic acid-binding proteins"/>
    <property type="match status" value="1"/>
</dbReference>
<dbReference type="Pfam" id="PF03876">
    <property type="entry name" value="SHS2_Rpb7-N"/>
    <property type="match status" value="1"/>
</dbReference>
<evidence type="ECO:0000313" key="11">
    <source>
        <dbReference type="Proteomes" id="UP000270296"/>
    </source>
</evidence>
<dbReference type="GO" id="GO:0005665">
    <property type="term" value="C:RNA polymerase II, core complex"/>
    <property type="evidence" value="ECO:0007669"/>
    <property type="project" value="TreeGrafter"/>
</dbReference>
<dbReference type="SUPFAM" id="SSF50249">
    <property type="entry name" value="Nucleic acid-binding proteins"/>
    <property type="match status" value="1"/>
</dbReference>
<evidence type="ECO:0000259" key="9">
    <source>
        <dbReference type="Pfam" id="PF03876"/>
    </source>
</evidence>
<feature type="domain" description="RNA polymerase Rpb7-like N-terminal" evidence="9">
    <location>
        <begin position="11"/>
        <end position="63"/>
    </location>
</feature>
<comment type="subcellular location">
    <subcellularLocation>
        <location evidence="1">Nucleus</location>
    </subcellularLocation>
</comment>